<feature type="non-terminal residue" evidence="2">
    <location>
        <position position="1"/>
    </location>
</feature>
<keyword evidence="1" id="KW-1133">Transmembrane helix</keyword>
<gene>
    <name evidence="2" type="ORF">S01H1_20441</name>
</gene>
<dbReference type="AlphaFoldDB" id="X0UG89"/>
<comment type="caution">
    <text evidence="2">The sequence shown here is derived from an EMBL/GenBank/DDBJ whole genome shotgun (WGS) entry which is preliminary data.</text>
</comment>
<feature type="transmembrane region" description="Helical" evidence="1">
    <location>
        <begin position="227"/>
        <end position="246"/>
    </location>
</feature>
<name>X0UG89_9ZZZZ</name>
<protein>
    <recommendedName>
        <fullName evidence="3">Glycosyltransferase RgtA/B/C/D-like domain-containing protein</fullName>
    </recommendedName>
</protein>
<accession>X0UG89</accession>
<evidence type="ECO:0008006" key="3">
    <source>
        <dbReference type="Google" id="ProtNLM"/>
    </source>
</evidence>
<proteinExistence type="predicted"/>
<feature type="transmembrane region" description="Helical" evidence="1">
    <location>
        <begin position="194"/>
        <end position="215"/>
    </location>
</feature>
<sequence length="279" mass="31552">APARAEVLIQAGYVWLFVVSGFFLIRTLMDPVMVRRPLLEPNLSASGLTFTGISLLIFLMANVIMSPLDRLERKMALQEAPEQSNPGFEPFYKFSDTSYQTNDPVDPAQPEARRQAMIRAVATRTVTIMAHLAVVIGIVWIGFRHFGSIHTGVAAATLYLLTFYTSQFTSQMDHVVPAMLLVWAIATYRRPTIAGILIGLAGGLIYYPLFLLPLWCGFYWRRGMFRFIFGVVLALSLLVGILALMSRNEVEWIAQLKQMFGWRNPFDADPTGFWQHFEH</sequence>
<keyword evidence="1" id="KW-0472">Membrane</keyword>
<feature type="transmembrane region" description="Helical" evidence="1">
    <location>
        <begin position="7"/>
        <end position="25"/>
    </location>
</feature>
<feature type="transmembrane region" description="Helical" evidence="1">
    <location>
        <begin position="172"/>
        <end position="188"/>
    </location>
</feature>
<reference evidence="2" key="1">
    <citation type="journal article" date="2014" name="Front. Microbiol.">
        <title>High frequency of phylogenetically diverse reductive dehalogenase-homologous genes in deep subseafloor sedimentary metagenomes.</title>
        <authorList>
            <person name="Kawai M."/>
            <person name="Futagami T."/>
            <person name="Toyoda A."/>
            <person name="Takaki Y."/>
            <person name="Nishi S."/>
            <person name="Hori S."/>
            <person name="Arai W."/>
            <person name="Tsubouchi T."/>
            <person name="Morono Y."/>
            <person name="Uchiyama I."/>
            <person name="Ito T."/>
            <person name="Fujiyama A."/>
            <person name="Inagaki F."/>
            <person name="Takami H."/>
        </authorList>
    </citation>
    <scope>NUCLEOTIDE SEQUENCE</scope>
    <source>
        <strain evidence="2">Expedition CK06-06</strain>
    </source>
</reference>
<keyword evidence="1" id="KW-0812">Transmembrane</keyword>
<evidence type="ECO:0000256" key="1">
    <source>
        <dbReference type="SAM" id="Phobius"/>
    </source>
</evidence>
<feature type="non-terminal residue" evidence="2">
    <location>
        <position position="279"/>
    </location>
</feature>
<feature type="transmembrane region" description="Helical" evidence="1">
    <location>
        <begin position="45"/>
        <end position="65"/>
    </location>
</feature>
<feature type="transmembrane region" description="Helical" evidence="1">
    <location>
        <begin position="121"/>
        <end position="143"/>
    </location>
</feature>
<organism evidence="2">
    <name type="scientific">marine sediment metagenome</name>
    <dbReference type="NCBI Taxonomy" id="412755"/>
    <lineage>
        <taxon>unclassified sequences</taxon>
        <taxon>metagenomes</taxon>
        <taxon>ecological metagenomes</taxon>
    </lineage>
</organism>
<dbReference type="EMBL" id="BARS01011185">
    <property type="protein sequence ID" value="GAF99417.1"/>
    <property type="molecule type" value="Genomic_DNA"/>
</dbReference>
<evidence type="ECO:0000313" key="2">
    <source>
        <dbReference type="EMBL" id="GAF99417.1"/>
    </source>
</evidence>